<dbReference type="Pfam" id="PF15025">
    <property type="entry name" value="C5orf34-like_N"/>
    <property type="match status" value="1"/>
</dbReference>
<dbReference type="InterPro" id="IPR053900">
    <property type="entry name" value="C5orf34-like_dom"/>
</dbReference>
<name>A0A8K1GCC9_9PASS</name>
<dbReference type="Pfam" id="PF15016">
    <property type="entry name" value="C5orf34_C"/>
    <property type="match status" value="1"/>
</dbReference>
<dbReference type="Pfam" id="PF22833">
    <property type="entry name" value="C5orf34_2nd"/>
    <property type="match status" value="1"/>
</dbReference>
<dbReference type="AlphaFoldDB" id="A0A8K1GCC9"/>
<gene>
    <name evidence="6" type="ORF">HGM15179_011287</name>
</gene>
<dbReference type="PANTHER" id="PTHR34531">
    <property type="entry name" value="ZGC:153352"/>
    <property type="match status" value="1"/>
</dbReference>
<evidence type="ECO:0000259" key="2">
    <source>
        <dbReference type="Pfam" id="PF15016"/>
    </source>
</evidence>
<dbReference type="PANTHER" id="PTHR34531:SF1">
    <property type="entry name" value="CHROMOSOME 5 OPEN READING FRAME 34"/>
    <property type="match status" value="1"/>
</dbReference>
<dbReference type="InterPro" id="IPR053901">
    <property type="entry name" value="C5orf34-like"/>
</dbReference>
<evidence type="ECO:0000259" key="5">
    <source>
        <dbReference type="Pfam" id="PF22834"/>
    </source>
</evidence>
<feature type="non-terminal residue" evidence="6">
    <location>
        <position position="1"/>
    </location>
</feature>
<organism evidence="6 7">
    <name type="scientific">Zosterops borbonicus</name>
    <dbReference type="NCBI Taxonomy" id="364589"/>
    <lineage>
        <taxon>Eukaryota</taxon>
        <taxon>Metazoa</taxon>
        <taxon>Chordata</taxon>
        <taxon>Craniata</taxon>
        <taxon>Vertebrata</taxon>
        <taxon>Euteleostomi</taxon>
        <taxon>Archelosauria</taxon>
        <taxon>Archosauria</taxon>
        <taxon>Dinosauria</taxon>
        <taxon>Saurischia</taxon>
        <taxon>Theropoda</taxon>
        <taxon>Coelurosauria</taxon>
        <taxon>Aves</taxon>
        <taxon>Neognathae</taxon>
        <taxon>Neoaves</taxon>
        <taxon>Telluraves</taxon>
        <taxon>Australaves</taxon>
        <taxon>Passeriformes</taxon>
        <taxon>Sylvioidea</taxon>
        <taxon>Zosteropidae</taxon>
        <taxon>Zosterops</taxon>
    </lineage>
</organism>
<proteinExistence type="predicted"/>
<feature type="domain" description="C5orf34-like N-terminal" evidence="3">
    <location>
        <begin position="1"/>
        <end position="70"/>
    </location>
</feature>
<feature type="domain" description="C5orf34-like" evidence="5">
    <location>
        <begin position="325"/>
        <end position="410"/>
    </location>
</feature>
<evidence type="ECO:0000256" key="1">
    <source>
        <dbReference type="SAM" id="MobiDB-lite"/>
    </source>
</evidence>
<accession>A0A8K1GCC9</accession>
<dbReference type="Proteomes" id="UP000796761">
    <property type="component" value="Unassembled WGS sequence"/>
</dbReference>
<evidence type="ECO:0000313" key="6">
    <source>
        <dbReference type="EMBL" id="TRZ15822.1"/>
    </source>
</evidence>
<dbReference type="InterPro" id="IPR053899">
    <property type="entry name" value="C5orf34-like_2nd"/>
</dbReference>
<reference evidence="6" key="1">
    <citation type="submission" date="2019-04" db="EMBL/GenBank/DDBJ databases">
        <title>Genome assembly of Zosterops borbonicus 15179.</title>
        <authorList>
            <person name="Leroy T."/>
            <person name="Anselmetti Y."/>
            <person name="Tilak M.-K."/>
            <person name="Nabholz B."/>
        </authorList>
    </citation>
    <scope>NUCLEOTIDE SEQUENCE</scope>
    <source>
        <strain evidence="6">HGM_15179</strain>
        <tissue evidence="6">Muscle</tissue>
    </source>
</reference>
<feature type="compositionally biased region" description="Polar residues" evidence="1">
    <location>
        <begin position="151"/>
        <end position="180"/>
    </location>
</feature>
<feature type="region of interest" description="Disordered" evidence="1">
    <location>
        <begin position="151"/>
        <end position="188"/>
    </location>
</feature>
<keyword evidence="7" id="KW-1185">Reference proteome</keyword>
<comment type="caution">
    <text evidence="6">The sequence shown here is derived from an EMBL/GenBank/DDBJ whole genome shotgun (WGS) entry which is preliminary data.</text>
</comment>
<feature type="domain" description="C5orf34-like C-terminal" evidence="2">
    <location>
        <begin position="440"/>
        <end position="500"/>
    </location>
</feature>
<evidence type="ECO:0000259" key="4">
    <source>
        <dbReference type="Pfam" id="PF22833"/>
    </source>
</evidence>
<sequence length="567" mass="64023">MALFGDGSVEVHYAGGSRLLLSPCGSEYLHEAAPPAAAHPLQPAGTTRQRVAFVLSAHREQLLRALDFRNAFSSRPYLPSRVIPPARKKILLSDILEIKWPDPATADLTRCLDNGSVKISSVDGYAHLYLSELQQEFTVEFLCKVSQPSAASSCSTEKNSNYQSRDQCGKPSKTSTAEVSSKQRRIENRNKRGCAEGKYWELTKSKDQKDGDGDPLFHTNCSSEYTWVTQRWTVSLCPEEWKYPLSLALKCCNLHTLENVMKTYEKNSCTAVEGDVLADPETHETVSCLPTALPLSCRAPHLHRWTFCDFFQKEDMENYSFPQLIQVVWCQGVFYRFTHGRTNITEIYPGDDSFFKSEGAFLGKYFIRYAIQKRTKKVEEKMYSVSSLPPDVPGHPYSISSIITQAIKILQYCCKTKLSLSHNYYLCCWKVVSETDGREMLPVLLHEKVIPSIGRLIVYSDHKVHAVFSDRMTVTMVWDLSSSCSEIQQNDWLRALSDNAVHGILGMWSWAIVIGLRKKSDFTEVTLAGFLASVIDVDHFFLAGSLSLKLCFLGPLTVRNLKPRKLM</sequence>
<evidence type="ECO:0000313" key="7">
    <source>
        <dbReference type="Proteomes" id="UP000796761"/>
    </source>
</evidence>
<protein>
    <submittedName>
        <fullName evidence="6">Uncharacterized protein</fullName>
    </submittedName>
</protein>
<dbReference type="Pfam" id="PF22834">
    <property type="entry name" value="Polo_box_4"/>
    <property type="match status" value="1"/>
</dbReference>
<dbReference type="EMBL" id="SWJQ01000350">
    <property type="protein sequence ID" value="TRZ15822.1"/>
    <property type="molecule type" value="Genomic_DNA"/>
</dbReference>
<feature type="domain" description="C5orf34-like second" evidence="4">
    <location>
        <begin position="114"/>
        <end position="248"/>
    </location>
</feature>
<dbReference type="InterPro" id="IPR027865">
    <property type="entry name" value="C5orf34-like_C"/>
</dbReference>
<dbReference type="OrthoDB" id="75908at2759"/>
<evidence type="ECO:0000259" key="3">
    <source>
        <dbReference type="Pfam" id="PF15025"/>
    </source>
</evidence>
<dbReference type="InterPro" id="IPR027830">
    <property type="entry name" value="C5orf34-like_N"/>
</dbReference>